<feature type="region of interest" description="Disordered" evidence="4">
    <location>
        <begin position="233"/>
        <end position="259"/>
    </location>
</feature>
<keyword evidence="1" id="KW-0805">Transcription regulation</keyword>
<organism evidence="6">
    <name type="scientific">Cupriavidus necator</name>
    <name type="common">Alcaligenes eutrophus</name>
    <name type="synonym">Ralstonia eutropha</name>
    <dbReference type="NCBI Taxonomy" id="106590"/>
    <lineage>
        <taxon>Bacteria</taxon>
        <taxon>Pseudomonadati</taxon>
        <taxon>Pseudomonadota</taxon>
        <taxon>Betaproteobacteria</taxon>
        <taxon>Burkholderiales</taxon>
        <taxon>Burkholderiaceae</taxon>
        <taxon>Cupriavidus</taxon>
    </lineage>
</organism>
<evidence type="ECO:0000256" key="1">
    <source>
        <dbReference type="ARBA" id="ARBA00023015"/>
    </source>
</evidence>
<gene>
    <name evidence="6" type="ORF">CNECB9_4820023</name>
</gene>
<evidence type="ECO:0000256" key="4">
    <source>
        <dbReference type="SAM" id="MobiDB-lite"/>
    </source>
</evidence>
<dbReference type="InterPro" id="IPR036388">
    <property type="entry name" value="WH-like_DNA-bd_sf"/>
</dbReference>
<dbReference type="SUPFAM" id="SSF46785">
    <property type="entry name" value="Winged helix' DNA-binding domain"/>
    <property type="match status" value="1"/>
</dbReference>
<dbReference type="Pfam" id="PF07729">
    <property type="entry name" value="FCD"/>
    <property type="match status" value="1"/>
</dbReference>
<dbReference type="CDD" id="cd07377">
    <property type="entry name" value="WHTH_GntR"/>
    <property type="match status" value="1"/>
</dbReference>
<dbReference type="Gene3D" id="1.10.10.10">
    <property type="entry name" value="Winged helix-like DNA-binding domain superfamily/Winged helix DNA-binding domain"/>
    <property type="match status" value="1"/>
</dbReference>
<evidence type="ECO:0000259" key="5">
    <source>
        <dbReference type="PROSITE" id="PS50949"/>
    </source>
</evidence>
<dbReference type="PROSITE" id="PS50949">
    <property type="entry name" value="HTH_GNTR"/>
    <property type="match status" value="1"/>
</dbReference>
<proteinExistence type="predicted"/>
<dbReference type="Pfam" id="PF00392">
    <property type="entry name" value="GntR"/>
    <property type="match status" value="1"/>
</dbReference>
<dbReference type="GO" id="GO:0003677">
    <property type="term" value="F:DNA binding"/>
    <property type="evidence" value="ECO:0007669"/>
    <property type="project" value="UniProtKB-KW"/>
</dbReference>
<dbReference type="InterPro" id="IPR011711">
    <property type="entry name" value="GntR_C"/>
</dbReference>
<dbReference type="SUPFAM" id="SSF48008">
    <property type="entry name" value="GntR ligand-binding domain-like"/>
    <property type="match status" value="1"/>
</dbReference>
<dbReference type="GO" id="GO:0003700">
    <property type="term" value="F:DNA-binding transcription factor activity"/>
    <property type="evidence" value="ECO:0007669"/>
    <property type="project" value="InterPro"/>
</dbReference>
<dbReference type="EMBL" id="FMSH01000426">
    <property type="protein sequence ID" value="SCU88219.1"/>
    <property type="molecule type" value="Genomic_DNA"/>
</dbReference>
<feature type="domain" description="HTH gntR-type" evidence="5">
    <location>
        <begin position="24"/>
        <end position="91"/>
    </location>
</feature>
<dbReference type="InterPro" id="IPR036390">
    <property type="entry name" value="WH_DNA-bd_sf"/>
</dbReference>
<keyword evidence="2" id="KW-0238">DNA-binding</keyword>
<dbReference type="InterPro" id="IPR000524">
    <property type="entry name" value="Tscrpt_reg_HTH_GntR"/>
</dbReference>
<dbReference type="InterPro" id="IPR008920">
    <property type="entry name" value="TF_FadR/GntR_C"/>
</dbReference>
<evidence type="ECO:0000313" key="6">
    <source>
        <dbReference type="EMBL" id="SCU88219.1"/>
    </source>
</evidence>
<dbReference type="PANTHER" id="PTHR43537:SF41">
    <property type="entry name" value="TRANSCRIPTIONAL REGULATORY PROTEIN"/>
    <property type="match status" value="1"/>
</dbReference>
<dbReference type="SMART" id="SM00345">
    <property type="entry name" value="HTH_GNTR"/>
    <property type="match status" value="1"/>
</dbReference>
<keyword evidence="3" id="KW-0804">Transcription</keyword>
<sequence length="259" mass="28450">MKHLEAEGGWHGAPMRAGVGHHLQTVPEQIAERIFAAIERGEYAPGVRIREDALAEQFAVSRGPVREALRILEKDSVVRILPNRGAHVTQLSIKEVCDIFDIRRDLVAAMIRRLGRRNQAVIAWLDAEVRELETVVQGSGPGDAYLAITDRLGRMLADSSGNERLAEILGSLARQTRRYTKLGLATAARREESARTWRALLNDLKAGDVNRAANAVEHLIDASRHEAVRQLESATASAGREAAGHETANAAIRTKDLLQ</sequence>
<name>A0A1K0IM06_CUPNE</name>
<protein>
    <recommendedName>
        <fullName evidence="5">HTH gntR-type domain-containing protein</fullName>
    </recommendedName>
</protein>
<dbReference type="Gene3D" id="1.20.120.530">
    <property type="entry name" value="GntR ligand-binding domain-like"/>
    <property type="match status" value="1"/>
</dbReference>
<accession>A0A1K0IM06</accession>
<dbReference type="AlphaFoldDB" id="A0A1K0IM06"/>
<reference evidence="6" key="1">
    <citation type="submission" date="2016-09" db="EMBL/GenBank/DDBJ databases">
        <authorList>
            <person name="Capua I."/>
            <person name="De Benedictis P."/>
            <person name="Joannis T."/>
            <person name="Lombin L.H."/>
            <person name="Cattoli G."/>
        </authorList>
    </citation>
    <scope>NUCLEOTIDE SEQUENCE</scope>
    <source>
        <strain evidence="6">B9</strain>
    </source>
</reference>
<evidence type="ECO:0000256" key="2">
    <source>
        <dbReference type="ARBA" id="ARBA00023125"/>
    </source>
</evidence>
<dbReference type="RefSeq" id="WP_340528372.1">
    <property type="nucleotide sequence ID" value="NZ_FMSH01000426.1"/>
</dbReference>
<evidence type="ECO:0000256" key="3">
    <source>
        <dbReference type="ARBA" id="ARBA00023163"/>
    </source>
</evidence>
<dbReference type="PANTHER" id="PTHR43537">
    <property type="entry name" value="TRANSCRIPTIONAL REGULATOR, GNTR FAMILY"/>
    <property type="match status" value="1"/>
</dbReference>
<dbReference type="SMART" id="SM00895">
    <property type="entry name" value="FCD"/>
    <property type="match status" value="1"/>
</dbReference>